<protein>
    <submittedName>
        <fullName evidence="4">Putative ABC transport system substrate-binding protein</fullName>
    </submittedName>
</protein>
<keyword evidence="5" id="KW-1185">Reference proteome</keyword>
<dbReference type="PANTHER" id="PTHR33371:SF18">
    <property type="entry name" value="MCE-FAMILY PROTEIN MCE3C"/>
    <property type="match status" value="1"/>
</dbReference>
<feature type="domain" description="Mce/MlaD" evidence="2">
    <location>
        <begin position="61"/>
        <end position="134"/>
    </location>
</feature>
<feature type="domain" description="Mammalian cell entry C-terminal" evidence="3">
    <location>
        <begin position="142"/>
        <end position="323"/>
    </location>
</feature>
<evidence type="ECO:0000259" key="2">
    <source>
        <dbReference type="Pfam" id="PF02470"/>
    </source>
</evidence>
<dbReference type="Pfam" id="PF11887">
    <property type="entry name" value="Mce4_CUP1"/>
    <property type="match status" value="1"/>
</dbReference>
<proteinExistence type="predicted"/>
<dbReference type="InterPro" id="IPR052336">
    <property type="entry name" value="MlaD_Phospholipid_Transporter"/>
</dbReference>
<dbReference type="PRINTS" id="PR01782">
    <property type="entry name" value="MCEVIRFACTOR"/>
</dbReference>
<feature type="compositionally biased region" description="Basic and acidic residues" evidence="1">
    <location>
        <begin position="1"/>
        <end position="10"/>
    </location>
</feature>
<dbReference type="NCBIfam" id="TIGR00996">
    <property type="entry name" value="Mtu_fam_mce"/>
    <property type="match status" value="1"/>
</dbReference>
<reference evidence="4 5" key="1">
    <citation type="journal article" date="2013" name="BMC Genomics">
        <title>ContigScape: a Cytoscape plugin facilitating microbial genome gap closing.</title>
        <authorList>
            <person name="Tang B."/>
            <person name="Wang Q."/>
            <person name="Yang M."/>
            <person name="Xie F."/>
            <person name="Zhu Y."/>
            <person name="Zhuo Y."/>
            <person name="Wang S."/>
            <person name="Gao H."/>
            <person name="Ding X."/>
            <person name="Zhang L."/>
            <person name="Zhao G."/>
            <person name="Zheng H."/>
        </authorList>
    </citation>
    <scope>NUCLEOTIDE SEQUENCE [LARGE SCALE GENOMIC DNA]</scope>
    <source>
        <strain evidence="4 5">HCCB10007</strain>
    </source>
</reference>
<dbReference type="Proteomes" id="UP000013968">
    <property type="component" value="Chromosome"/>
</dbReference>
<dbReference type="HOGENOM" id="CLU_026704_2_0_11"/>
<name>R4T1G5_9PSEU</name>
<dbReference type="InterPro" id="IPR024516">
    <property type="entry name" value="Mce_C"/>
</dbReference>
<organism evidence="4 5">
    <name type="scientific">Amycolatopsis keratiniphila</name>
    <dbReference type="NCBI Taxonomy" id="129921"/>
    <lineage>
        <taxon>Bacteria</taxon>
        <taxon>Bacillati</taxon>
        <taxon>Actinomycetota</taxon>
        <taxon>Actinomycetes</taxon>
        <taxon>Pseudonocardiales</taxon>
        <taxon>Pseudonocardiaceae</taxon>
        <taxon>Amycolatopsis</taxon>
        <taxon>Amycolatopsis japonica group</taxon>
    </lineage>
</organism>
<gene>
    <name evidence="4" type="ORF">AORI_6097</name>
</gene>
<evidence type="ECO:0000313" key="4">
    <source>
        <dbReference type="EMBL" id="AGM08680.1"/>
    </source>
</evidence>
<sequence length="351" mass="37632">MLGRPQDHASPRGSGDGGEVHVVKPFKERNPIVVGLVGSAVAAAVLTATLNYENLPIIGSGTTYQAEFSEAAGLQQDDEVRIAGIKVGEVSDVRLAEDHVVVSFRVKDAWVGDKTAAEIKIKTLLGRKFLALRPTGETVQNPKQIIPRTRTVTPYDVTEAFNGLADTAGAIDTDQLAESFTTLSDTFKNSPEHIKKALEGLTSLSKTVSSRDSELASLLTNAHGLTTTLANSNDDFAKLLSNGNLLLTELDRRRQAIHDLLTGSQQLAAQLSGLVKDNKDQLGGALRQLGEVTDILQRQNDNLAKSLDLAAPYFRVVNNSLGNGRWVDGYLCGLIPENRDSCTPKIPGGGR</sequence>
<feature type="region of interest" description="Disordered" evidence="1">
    <location>
        <begin position="1"/>
        <end position="21"/>
    </location>
</feature>
<accession>R4T1G5</accession>
<dbReference type="InterPro" id="IPR005693">
    <property type="entry name" value="Mce"/>
</dbReference>
<dbReference type="EMBL" id="CP003410">
    <property type="protein sequence ID" value="AGM08680.1"/>
    <property type="molecule type" value="Genomic_DNA"/>
</dbReference>
<evidence type="ECO:0000259" key="3">
    <source>
        <dbReference type="Pfam" id="PF11887"/>
    </source>
</evidence>
<dbReference type="AlphaFoldDB" id="R4T1G5"/>
<dbReference type="PANTHER" id="PTHR33371">
    <property type="entry name" value="INTERMEMBRANE PHOSPHOLIPID TRANSPORT SYSTEM BINDING PROTEIN MLAD-RELATED"/>
    <property type="match status" value="1"/>
</dbReference>
<evidence type="ECO:0000256" key="1">
    <source>
        <dbReference type="SAM" id="MobiDB-lite"/>
    </source>
</evidence>
<dbReference type="PATRIC" id="fig|1156913.3.peg.6219"/>
<dbReference type="Pfam" id="PF02470">
    <property type="entry name" value="MlaD"/>
    <property type="match status" value="1"/>
</dbReference>
<dbReference type="KEGG" id="aoi:AORI_6097"/>
<evidence type="ECO:0000313" key="5">
    <source>
        <dbReference type="Proteomes" id="UP000013968"/>
    </source>
</evidence>
<dbReference type="InterPro" id="IPR003399">
    <property type="entry name" value="Mce/MlaD"/>
</dbReference>
<dbReference type="GO" id="GO:0005576">
    <property type="term" value="C:extracellular region"/>
    <property type="evidence" value="ECO:0007669"/>
    <property type="project" value="TreeGrafter"/>
</dbReference>